<accession>A0A1R3IQ80</accession>
<sequence>MALDIAVVGSTSHATQTSSDHHKPPRPTATGDLGRHRRPPLNTVVEIPK</sequence>
<evidence type="ECO:0000313" key="3">
    <source>
        <dbReference type="Proteomes" id="UP000188268"/>
    </source>
</evidence>
<evidence type="ECO:0000256" key="1">
    <source>
        <dbReference type="SAM" id="MobiDB-lite"/>
    </source>
</evidence>
<dbReference type="Proteomes" id="UP000188268">
    <property type="component" value="Unassembled WGS sequence"/>
</dbReference>
<dbReference type="OrthoDB" id="10456351at2759"/>
<protein>
    <submittedName>
        <fullName evidence="2">Uncharacterized protein</fullName>
    </submittedName>
</protein>
<feature type="region of interest" description="Disordered" evidence="1">
    <location>
        <begin position="1"/>
        <end position="49"/>
    </location>
</feature>
<keyword evidence="3" id="KW-1185">Reference proteome</keyword>
<comment type="caution">
    <text evidence="2">The sequence shown here is derived from an EMBL/GenBank/DDBJ whole genome shotgun (WGS) entry which is preliminary data.</text>
</comment>
<dbReference type="Gramene" id="OMO84726">
    <property type="protein sequence ID" value="OMO84726"/>
    <property type="gene ID" value="CCACVL1_10688"/>
</dbReference>
<proteinExistence type="predicted"/>
<name>A0A1R3IQ80_COCAP</name>
<organism evidence="2 3">
    <name type="scientific">Corchorus capsularis</name>
    <name type="common">Jute</name>
    <dbReference type="NCBI Taxonomy" id="210143"/>
    <lineage>
        <taxon>Eukaryota</taxon>
        <taxon>Viridiplantae</taxon>
        <taxon>Streptophyta</taxon>
        <taxon>Embryophyta</taxon>
        <taxon>Tracheophyta</taxon>
        <taxon>Spermatophyta</taxon>
        <taxon>Magnoliopsida</taxon>
        <taxon>eudicotyledons</taxon>
        <taxon>Gunneridae</taxon>
        <taxon>Pentapetalae</taxon>
        <taxon>rosids</taxon>
        <taxon>malvids</taxon>
        <taxon>Malvales</taxon>
        <taxon>Malvaceae</taxon>
        <taxon>Grewioideae</taxon>
        <taxon>Apeibeae</taxon>
        <taxon>Corchorus</taxon>
    </lineage>
</organism>
<reference evidence="2 3" key="1">
    <citation type="submission" date="2013-09" db="EMBL/GenBank/DDBJ databases">
        <title>Corchorus capsularis genome sequencing.</title>
        <authorList>
            <person name="Alam M."/>
            <person name="Haque M.S."/>
            <person name="Islam M.S."/>
            <person name="Emdad E.M."/>
            <person name="Islam M.M."/>
            <person name="Ahmed B."/>
            <person name="Halim A."/>
            <person name="Hossen Q.M.M."/>
            <person name="Hossain M.Z."/>
            <person name="Ahmed R."/>
            <person name="Khan M.M."/>
            <person name="Islam R."/>
            <person name="Rashid M.M."/>
            <person name="Khan S.A."/>
            <person name="Rahman M.S."/>
            <person name="Alam M."/>
        </authorList>
    </citation>
    <scope>NUCLEOTIDE SEQUENCE [LARGE SCALE GENOMIC DNA]</scope>
    <source>
        <strain evidence="3">cv. CVL-1</strain>
        <tissue evidence="2">Whole seedling</tissue>
    </source>
</reference>
<feature type="compositionally biased region" description="Polar residues" evidence="1">
    <location>
        <begin position="9"/>
        <end position="18"/>
    </location>
</feature>
<gene>
    <name evidence="2" type="ORF">CCACVL1_10688</name>
</gene>
<evidence type="ECO:0000313" key="2">
    <source>
        <dbReference type="EMBL" id="OMO84726.1"/>
    </source>
</evidence>
<dbReference type="EMBL" id="AWWV01009691">
    <property type="protein sequence ID" value="OMO84726.1"/>
    <property type="molecule type" value="Genomic_DNA"/>
</dbReference>
<dbReference type="AlphaFoldDB" id="A0A1R3IQ80"/>